<comment type="pathway">
    <text evidence="2 7">Cofactor biosynthesis; molybdopterin biosynthesis.</text>
</comment>
<evidence type="ECO:0000313" key="10">
    <source>
        <dbReference type="Proteomes" id="UP000190837"/>
    </source>
</evidence>
<dbReference type="InterPro" id="IPR036522">
    <property type="entry name" value="MoaC_sf"/>
</dbReference>
<feature type="binding site" evidence="7">
    <location>
        <begin position="76"/>
        <end position="78"/>
    </location>
    <ligand>
        <name>substrate</name>
    </ligand>
</feature>
<dbReference type="GO" id="GO:0006777">
    <property type="term" value="P:Mo-molybdopterin cofactor biosynthetic process"/>
    <property type="evidence" value="ECO:0007669"/>
    <property type="project" value="UniProtKB-UniRule"/>
</dbReference>
<dbReference type="InterPro" id="IPR023045">
    <property type="entry name" value="MoaC"/>
</dbReference>
<evidence type="ECO:0000256" key="5">
    <source>
        <dbReference type="ARBA" id="ARBA00023239"/>
    </source>
</evidence>
<dbReference type="InterPro" id="IPR047594">
    <property type="entry name" value="MoaC_bact/euk"/>
</dbReference>
<dbReference type="EMBL" id="FKLO01000055">
    <property type="protein sequence ID" value="SAM66885.1"/>
    <property type="molecule type" value="Genomic_DNA"/>
</dbReference>
<keyword evidence="4 7" id="KW-0501">Molybdenum cofactor biosynthesis</keyword>
<evidence type="ECO:0000313" key="9">
    <source>
        <dbReference type="EMBL" id="SAM66885.1"/>
    </source>
</evidence>
<dbReference type="InterPro" id="IPR050105">
    <property type="entry name" value="MoCo_biosynth_MoaA/MoaC"/>
</dbReference>
<dbReference type="GO" id="GO:0061799">
    <property type="term" value="F:cyclic pyranopterin monophosphate synthase activity"/>
    <property type="evidence" value="ECO:0007669"/>
    <property type="project" value="UniProtKB-UniRule"/>
</dbReference>
<evidence type="ECO:0000259" key="8">
    <source>
        <dbReference type="Pfam" id="PF01967"/>
    </source>
</evidence>
<protein>
    <recommendedName>
        <fullName evidence="3 7">Cyclic pyranopterin monophosphate synthase</fullName>
        <ecNumber evidence="3 7">4.6.1.17</ecNumber>
    </recommendedName>
    <alternativeName>
        <fullName evidence="7">Molybdenum cofactor biosynthesis protein C</fullName>
    </alternativeName>
</protein>
<dbReference type="Pfam" id="PF01967">
    <property type="entry name" value="MoaC"/>
    <property type="match status" value="1"/>
</dbReference>
<dbReference type="PANTHER" id="PTHR22960">
    <property type="entry name" value="MOLYBDOPTERIN COFACTOR SYNTHESIS PROTEIN A"/>
    <property type="match status" value="1"/>
</dbReference>
<evidence type="ECO:0000256" key="3">
    <source>
        <dbReference type="ARBA" id="ARBA00012575"/>
    </source>
</evidence>
<feature type="binding site" evidence="7">
    <location>
        <begin position="114"/>
        <end position="115"/>
    </location>
    <ligand>
        <name>substrate</name>
    </ligand>
</feature>
<evidence type="ECO:0000256" key="1">
    <source>
        <dbReference type="ARBA" id="ARBA00001637"/>
    </source>
</evidence>
<dbReference type="HAMAP" id="MF_01224_B">
    <property type="entry name" value="MoaC_B"/>
    <property type="match status" value="1"/>
</dbReference>
<comment type="subunit">
    <text evidence="7">Homohexamer; trimer of dimers.</text>
</comment>
<dbReference type="Proteomes" id="UP000190837">
    <property type="component" value="Unassembled WGS sequence"/>
</dbReference>
<evidence type="ECO:0000256" key="6">
    <source>
        <dbReference type="ARBA" id="ARBA00055087"/>
    </source>
</evidence>
<evidence type="ECO:0000256" key="2">
    <source>
        <dbReference type="ARBA" id="ARBA00005046"/>
    </source>
</evidence>
<comment type="catalytic activity">
    <reaction evidence="1 7">
        <text>(8S)-3',8-cyclo-7,8-dihydroguanosine 5'-triphosphate = cyclic pyranopterin phosphate + diphosphate</text>
        <dbReference type="Rhea" id="RHEA:49580"/>
        <dbReference type="ChEBI" id="CHEBI:33019"/>
        <dbReference type="ChEBI" id="CHEBI:59648"/>
        <dbReference type="ChEBI" id="CHEBI:131766"/>
        <dbReference type="EC" id="4.6.1.17"/>
    </reaction>
</comment>
<dbReference type="AlphaFoldDB" id="A0A1C3H5A2"/>
<accession>A0A1C3H5A2</accession>
<reference evidence="10" key="1">
    <citation type="submission" date="2016-04" db="EMBL/GenBank/DDBJ databases">
        <authorList>
            <person name="Tagini F."/>
        </authorList>
    </citation>
    <scope>NUCLEOTIDE SEQUENCE [LARGE SCALE GENOMIC DNA]</scope>
    <source>
        <strain evidence="10">CHUV0807</strain>
    </source>
</reference>
<feature type="domain" description="Molybdopterin cofactor biosynthesis C (MoaC)" evidence="8">
    <location>
        <begin position="14"/>
        <end position="151"/>
    </location>
</feature>
<name>A0A1C3H5A2_9GAMM</name>
<dbReference type="SUPFAM" id="SSF55040">
    <property type="entry name" value="Molybdenum cofactor biosynthesis protein C, MoaC"/>
    <property type="match status" value="1"/>
</dbReference>
<dbReference type="RefSeq" id="WP_079541139.1">
    <property type="nucleotide sequence ID" value="NZ_CAUPBE010000003.1"/>
</dbReference>
<gene>
    <name evidence="7" type="primary">moaC</name>
    <name evidence="9" type="ORF">CHUV0807_1678</name>
</gene>
<proteinExistence type="inferred from homology"/>
<dbReference type="NCBIfam" id="NF006870">
    <property type="entry name" value="PRK09364.1"/>
    <property type="match status" value="1"/>
</dbReference>
<dbReference type="InterPro" id="IPR002820">
    <property type="entry name" value="Mopterin_CF_biosynth-C_dom"/>
</dbReference>
<evidence type="ECO:0000256" key="4">
    <source>
        <dbReference type="ARBA" id="ARBA00023150"/>
    </source>
</evidence>
<sequence length="163" mass="17373">MPFTHLDRDGNAHMVDVGDKSASRREAVASARVSFPADVYAALRESGGETRKGSITATAQIAGIMAAKQTANLIPLCHPLPLDKVALEFAYDDTACALDIRATCRVTHKTGVEMEALTAASVAALTIYDMCKALSHDIIIESVRLQGKSGGKRDFNRETGAQP</sequence>
<keyword evidence="5 7" id="KW-0456">Lyase</keyword>
<dbReference type="EC" id="4.6.1.17" evidence="3 7"/>
<comment type="function">
    <text evidence="6 7">Catalyzes the conversion of (8S)-3',8-cyclo-7,8-dihydroguanosine 5'-triphosphate to cyclic pyranopterin monophosphate (cPMP).</text>
</comment>
<feature type="active site" evidence="7">
    <location>
        <position position="129"/>
    </location>
</feature>
<comment type="similarity">
    <text evidence="7">Belongs to the MoaC family.</text>
</comment>
<dbReference type="CDD" id="cd01420">
    <property type="entry name" value="MoaC_PE"/>
    <property type="match status" value="1"/>
</dbReference>
<dbReference type="Gene3D" id="3.30.70.640">
    <property type="entry name" value="Molybdopterin cofactor biosynthesis C (MoaC) domain"/>
    <property type="match status" value="1"/>
</dbReference>
<dbReference type="UniPathway" id="UPA00344"/>
<dbReference type="NCBIfam" id="TIGR00581">
    <property type="entry name" value="moaC"/>
    <property type="match status" value="1"/>
</dbReference>
<organism evidence="9 10">
    <name type="scientific">Cardiobacterium hominis</name>
    <dbReference type="NCBI Taxonomy" id="2718"/>
    <lineage>
        <taxon>Bacteria</taxon>
        <taxon>Pseudomonadati</taxon>
        <taxon>Pseudomonadota</taxon>
        <taxon>Gammaproteobacteria</taxon>
        <taxon>Cardiobacteriales</taxon>
        <taxon>Cardiobacteriaceae</taxon>
        <taxon>Cardiobacterium</taxon>
    </lineage>
</organism>
<evidence type="ECO:0000256" key="7">
    <source>
        <dbReference type="HAMAP-Rule" id="MF_01224"/>
    </source>
</evidence>